<comment type="subcellular location">
    <subcellularLocation>
        <location evidence="4">Plastid</location>
        <location evidence="4">Chloroplast</location>
    </subcellularLocation>
</comment>
<evidence type="ECO:0000256" key="5">
    <source>
        <dbReference type="RuleBase" id="RU003660"/>
    </source>
</evidence>
<keyword evidence="4" id="KW-0694">RNA-binding</keyword>
<dbReference type="GO" id="GO:0019843">
    <property type="term" value="F:rRNA binding"/>
    <property type="evidence" value="ECO:0007669"/>
    <property type="project" value="UniProtKB-UniRule"/>
</dbReference>
<evidence type="ECO:0000313" key="6">
    <source>
        <dbReference type="EMBL" id="ANN39060.1"/>
    </source>
</evidence>
<evidence type="ECO:0000256" key="2">
    <source>
        <dbReference type="ARBA" id="ARBA00022980"/>
    </source>
</evidence>
<keyword evidence="3 4" id="KW-0687">Ribonucleoprotein</keyword>
<dbReference type="HAMAP" id="MF_01302_B">
    <property type="entry name" value="Ribosomal_uS8_B"/>
    <property type="match status" value="1"/>
</dbReference>
<sequence length="126" mass="14286">MDLISNVLTYIRNGNLSKNKSVKLPYLKTSLQLIKILKTEGFIDYFFIENKKIIVILKYLGRQQKPILTNLKRISKPGRRIYVNSKEVPQLLGGLGILILSTSKGIITNKQAKNLKIGGELLCSIW</sequence>
<comment type="similarity">
    <text evidence="1 4 5">Belongs to the universal ribosomal protein uS8 family.</text>
</comment>
<keyword evidence="2 4" id="KW-0689">Ribosomal protein</keyword>
<dbReference type="EMBL" id="KU059765">
    <property type="protein sequence ID" value="ANN39060.1"/>
    <property type="molecule type" value="Genomic_DNA"/>
</dbReference>
<geneLocation type="chloroplast" evidence="6"/>
<dbReference type="Pfam" id="PF00410">
    <property type="entry name" value="Ribosomal_S8"/>
    <property type="match status" value="1"/>
</dbReference>
<dbReference type="PANTHER" id="PTHR11758">
    <property type="entry name" value="40S RIBOSOMAL PROTEIN S15A"/>
    <property type="match status" value="1"/>
</dbReference>
<accession>A0A1L2EDW0</accession>
<gene>
    <name evidence="4 6" type="primary">rps8</name>
</gene>
<dbReference type="GO" id="GO:0006412">
    <property type="term" value="P:translation"/>
    <property type="evidence" value="ECO:0007669"/>
    <property type="project" value="UniProtKB-UniRule"/>
</dbReference>
<dbReference type="FunFam" id="3.30.1490.10:FF:000001">
    <property type="entry name" value="30S ribosomal protein S8"/>
    <property type="match status" value="1"/>
</dbReference>
<keyword evidence="6" id="KW-0150">Chloroplast</keyword>
<protein>
    <recommendedName>
        <fullName evidence="4">Small ribosomal subunit protein uS8c</fullName>
    </recommendedName>
</protein>
<organism evidence="6">
    <name type="scientific">Lambia antarctica</name>
    <dbReference type="NCBI Taxonomy" id="101717"/>
    <lineage>
        <taxon>Eukaryota</taxon>
        <taxon>Viridiplantae</taxon>
        <taxon>Chlorophyta</taxon>
        <taxon>core chlorophytes</taxon>
        <taxon>Ulvophyceae</taxon>
        <taxon>TCBD clade</taxon>
        <taxon>Bryopsidales</taxon>
        <taxon>Bryopsidineae</taxon>
        <taxon>Bryopsidaceae</taxon>
        <taxon>Lambia</taxon>
    </lineage>
</organism>
<comment type="function">
    <text evidence="4">One of the primary rRNA binding proteins, it binds directly to 16S rRNA central domain where it helps coordinate assembly of the platform of the 30S subunit.</text>
</comment>
<dbReference type="GeneID" id="30685187"/>
<keyword evidence="4" id="KW-0699">rRNA-binding</keyword>
<proteinExistence type="inferred from homology"/>
<dbReference type="Gene3D" id="3.30.1490.10">
    <property type="match status" value="1"/>
</dbReference>
<comment type="subunit">
    <text evidence="4">Part of the 30S ribosomal subunit.</text>
</comment>
<dbReference type="GO" id="GO:0005840">
    <property type="term" value="C:ribosome"/>
    <property type="evidence" value="ECO:0007669"/>
    <property type="project" value="UniProtKB-KW"/>
</dbReference>
<dbReference type="SUPFAM" id="SSF56047">
    <property type="entry name" value="Ribosomal protein S8"/>
    <property type="match status" value="1"/>
</dbReference>
<dbReference type="NCBIfam" id="NF001109">
    <property type="entry name" value="PRK00136.1"/>
    <property type="match status" value="1"/>
</dbReference>
<dbReference type="InterPro" id="IPR047863">
    <property type="entry name" value="Ribosomal_uS8_CS"/>
</dbReference>
<dbReference type="InterPro" id="IPR000630">
    <property type="entry name" value="Ribosomal_uS8"/>
</dbReference>
<evidence type="ECO:0000256" key="4">
    <source>
        <dbReference type="HAMAP-Rule" id="MF_01302"/>
    </source>
</evidence>
<evidence type="ECO:0000256" key="1">
    <source>
        <dbReference type="ARBA" id="ARBA00006471"/>
    </source>
</evidence>
<dbReference type="GO" id="GO:0003735">
    <property type="term" value="F:structural constituent of ribosome"/>
    <property type="evidence" value="ECO:0007669"/>
    <property type="project" value="InterPro"/>
</dbReference>
<dbReference type="InterPro" id="IPR035987">
    <property type="entry name" value="Ribosomal_uS8_sf"/>
</dbReference>
<name>A0A1L2EDW0_9CHLO</name>
<dbReference type="RefSeq" id="YP_009330319.1">
    <property type="nucleotide sequence ID" value="NC_032284.1"/>
</dbReference>
<dbReference type="PROSITE" id="PS00053">
    <property type="entry name" value="RIBOSOMAL_S8"/>
    <property type="match status" value="1"/>
</dbReference>
<reference evidence="6" key="1">
    <citation type="submission" date="2015-11" db="EMBL/GenBank/DDBJ databases">
        <title>Re-assessment of the Classification of Bryopsidales (Chlorophyta) Based on Chloroplast Phylogenomic Analyses.</title>
        <authorList>
            <person name="Cremen M.C.M."/>
            <person name="Leliaert F."/>
            <person name="West J."/>
            <person name="Lam D.W."/>
            <person name="Shimada S."/>
            <person name="Lopez-Bautista J.M."/>
            <person name="Verbruggen H."/>
        </authorList>
    </citation>
    <scope>NUCLEOTIDE SEQUENCE</scope>
</reference>
<dbReference type="AlphaFoldDB" id="A0A1L2EDW0"/>
<keyword evidence="6" id="KW-0934">Plastid</keyword>
<dbReference type="GO" id="GO:0009507">
    <property type="term" value="C:chloroplast"/>
    <property type="evidence" value="ECO:0007669"/>
    <property type="project" value="UniProtKB-SubCell"/>
</dbReference>
<dbReference type="Gene3D" id="3.30.1370.30">
    <property type="match status" value="1"/>
</dbReference>
<evidence type="ECO:0000256" key="3">
    <source>
        <dbReference type="ARBA" id="ARBA00023274"/>
    </source>
</evidence>
<dbReference type="GO" id="GO:1990904">
    <property type="term" value="C:ribonucleoprotein complex"/>
    <property type="evidence" value="ECO:0007669"/>
    <property type="project" value="UniProtKB-KW"/>
</dbReference>